<feature type="transmembrane region" description="Helical" evidence="15">
    <location>
        <begin position="84"/>
        <end position="109"/>
    </location>
</feature>
<evidence type="ECO:0000256" key="1">
    <source>
        <dbReference type="ARBA" id="ARBA00004141"/>
    </source>
</evidence>
<keyword evidence="6 15" id="KW-1133">Transmembrane helix</keyword>
<evidence type="ECO:0000256" key="13">
    <source>
        <dbReference type="RuleBase" id="RU004423"/>
    </source>
</evidence>
<dbReference type="SUPFAM" id="SSF81321">
    <property type="entry name" value="Family A G protein-coupled receptor-like"/>
    <property type="match status" value="1"/>
</dbReference>
<dbReference type="GeneID" id="110595032"/>
<feature type="domain" description="G-protein coupled receptors family 1 profile" evidence="16">
    <location>
        <begin position="23"/>
        <end position="285"/>
    </location>
</feature>
<dbReference type="RefSeq" id="XP_021565101.1">
    <property type="nucleotide sequence ID" value="XM_021709426.1"/>
</dbReference>
<dbReference type="GO" id="GO:0033038">
    <property type="term" value="F:bitter taste receptor activity"/>
    <property type="evidence" value="ECO:0007669"/>
    <property type="project" value="InterPro"/>
</dbReference>
<evidence type="ECO:0000256" key="11">
    <source>
        <dbReference type="ARBA" id="ARBA00023224"/>
    </source>
</evidence>
<dbReference type="Proteomes" id="UP000189704">
    <property type="component" value="Unplaced"/>
</dbReference>
<dbReference type="AlphaFoldDB" id="A0A3Q0DPW1"/>
<comment type="similarity">
    <text evidence="2 13">Belongs to the G-protein coupled receptor T2R family.</text>
</comment>
<evidence type="ECO:0000256" key="4">
    <source>
        <dbReference type="ARBA" id="ARBA00022606"/>
    </source>
</evidence>
<evidence type="ECO:0000259" key="16">
    <source>
        <dbReference type="PROSITE" id="PS50262"/>
    </source>
</evidence>
<keyword evidence="3 14" id="KW-0919">Taste</keyword>
<evidence type="ECO:0000256" key="5">
    <source>
        <dbReference type="ARBA" id="ARBA00022692"/>
    </source>
</evidence>
<organism evidence="17 18">
    <name type="scientific">Carlito syrichta</name>
    <name type="common">Philippine tarsier</name>
    <name type="synonym">Tarsius syrichta</name>
    <dbReference type="NCBI Taxonomy" id="1868482"/>
    <lineage>
        <taxon>Eukaryota</taxon>
        <taxon>Metazoa</taxon>
        <taxon>Chordata</taxon>
        <taxon>Craniata</taxon>
        <taxon>Vertebrata</taxon>
        <taxon>Euteleostomi</taxon>
        <taxon>Mammalia</taxon>
        <taxon>Eutheria</taxon>
        <taxon>Euarchontoglires</taxon>
        <taxon>Primates</taxon>
        <taxon>Haplorrhini</taxon>
        <taxon>Tarsiiformes</taxon>
        <taxon>Tarsiidae</taxon>
        <taxon>Carlito</taxon>
    </lineage>
</organism>
<feature type="transmembrane region" description="Helical" evidence="15">
    <location>
        <begin position="240"/>
        <end position="259"/>
    </location>
</feature>
<proteinExistence type="inferred from homology"/>
<protein>
    <recommendedName>
        <fullName evidence="14">Taste receptor type 2</fullName>
    </recommendedName>
</protein>
<evidence type="ECO:0000256" key="9">
    <source>
        <dbReference type="ARBA" id="ARBA00023170"/>
    </source>
</evidence>
<dbReference type="PANTHER" id="PTHR11394">
    <property type="entry name" value="TASTE RECEPTOR TYPE 2"/>
    <property type="match status" value="1"/>
</dbReference>
<reference evidence="18" key="1">
    <citation type="submission" date="2025-08" db="UniProtKB">
        <authorList>
            <consortium name="RefSeq"/>
        </authorList>
    </citation>
    <scope>IDENTIFICATION</scope>
</reference>
<evidence type="ECO:0000256" key="3">
    <source>
        <dbReference type="ARBA" id="ARBA00022480"/>
    </source>
</evidence>
<accession>A0A3Q0DPW1</accession>
<dbReference type="Pfam" id="PF05296">
    <property type="entry name" value="TAS2R"/>
    <property type="match status" value="1"/>
</dbReference>
<keyword evidence="8 14" id="KW-0472">Membrane</keyword>
<evidence type="ECO:0000256" key="12">
    <source>
        <dbReference type="ARBA" id="ARBA00024847"/>
    </source>
</evidence>
<dbReference type="OrthoDB" id="8876749at2759"/>
<keyword evidence="9 14" id="KW-0675">Receptor</keyword>
<dbReference type="InterPro" id="IPR007960">
    <property type="entry name" value="TAS2R"/>
</dbReference>
<evidence type="ECO:0000256" key="2">
    <source>
        <dbReference type="ARBA" id="ARBA00007376"/>
    </source>
</evidence>
<keyword evidence="10" id="KW-0325">Glycoprotein</keyword>
<keyword evidence="17" id="KW-1185">Reference proteome</keyword>
<sequence>MFNTKDNIFMIIITGEFIIGMLGNGYIGLVNWIDWIKKRKISTTDYILTNLAISRMCLISVMVLNGIIMVFYPDVYENNKLMVIIFIFWTLSNYLNIWFATCLNVFYFLKIANFSHPLFLWLKRRIDKEIRWILLGCFAISLLFSLMLVMVLNCNYSVDVIAKHKKNITGISHVSKIPYFNPLTLLNLFAIVPVIVSLISFFLLVKSLRRHTKQIKLHFTDCRDLSTEAHVRVIKIVTSFLFFFFLYYAVFLLMNFSYLMTEEKLAIMMEEIIAILYPLGHSLILIVVNNKLRQASVRVLMCRKIACML</sequence>
<evidence type="ECO:0000313" key="17">
    <source>
        <dbReference type="Proteomes" id="UP000189704"/>
    </source>
</evidence>
<feature type="transmembrane region" description="Helical" evidence="15">
    <location>
        <begin position="12"/>
        <end position="33"/>
    </location>
</feature>
<evidence type="ECO:0000256" key="8">
    <source>
        <dbReference type="ARBA" id="ARBA00023136"/>
    </source>
</evidence>
<keyword evidence="7 14" id="KW-0297">G-protein coupled receptor</keyword>
<dbReference type="CTD" id="50836"/>
<evidence type="ECO:0000256" key="14">
    <source>
        <dbReference type="RuleBase" id="RU004424"/>
    </source>
</evidence>
<comment type="function">
    <text evidence="12">Receptor that may play a role in the perception of bitterness and is gustducin-linked. May play a role in sensing the chemical composition of the gastrointestinal content. The activity of this receptor may stimulate alpha gustducin, mediate PLC-beta-2 activation and lead to the gating of TRPM5.</text>
</comment>
<dbReference type="Gene3D" id="1.20.1070.10">
    <property type="entry name" value="Rhodopsin 7-helix transmembrane proteins"/>
    <property type="match status" value="1"/>
</dbReference>
<dbReference type="KEGG" id="csyr:110595032"/>
<feature type="transmembrane region" description="Helical" evidence="15">
    <location>
        <begin position="130"/>
        <end position="152"/>
    </location>
</feature>
<evidence type="ECO:0000256" key="10">
    <source>
        <dbReference type="ARBA" id="ARBA00023180"/>
    </source>
</evidence>
<dbReference type="GO" id="GO:0004930">
    <property type="term" value="F:G protein-coupled receptor activity"/>
    <property type="evidence" value="ECO:0007669"/>
    <property type="project" value="UniProtKB-KW"/>
</dbReference>
<feature type="transmembrane region" description="Helical" evidence="15">
    <location>
        <begin position="185"/>
        <end position="205"/>
    </location>
</feature>
<evidence type="ECO:0000313" key="18">
    <source>
        <dbReference type="RefSeq" id="XP_021565101.1"/>
    </source>
</evidence>
<feature type="transmembrane region" description="Helical" evidence="15">
    <location>
        <begin position="53"/>
        <end position="72"/>
    </location>
</feature>
<dbReference type="GO" id="GO:0005886">
    <property type="term" value="C:plasma membrane"/>
    <property type="evidence" value="ECO:0007669"/>
    <property type="project" value="UniProtKB-ARBA"/>
</dbReference>
<evidence type="ECO:0000256" key="6">
    <source>
        <dbReference type="ARBA" id="ARBA00022989"/>
    </source>
</evidence>
<dbReference type="PANTHER" id="PTHR11394:SF31">
    <property type="entry name" value="TASTE RECEPTOR TYPE 2 MEMBER 8"/>
    <property type="match status" value="1"/>
</dbReference>
<evidence type="ECO:0000256" key="7">
    <source>
        <dbReference type="ARBA" id="ARBA00023040"/>
    </source>
</evidence>
<name>A0A3Q0DPW1_CARSF</name>
<keyword evidence="11 14" id="KW-0807">Transducer</keyword>
<keyword evidence="5 14" id="KW-0812">Transmembrane</keyword>
<evidence type="ECO:0000256" key="15">
    <source>
        <dbReference type="SAM" id="Phobius"/>
    </source>
</evidence>
<dbReference type="FunFam" id="1.20.1070.10:FF:000042">
    <property type="entry name" value="Taste receptor type 2 member 7"/>
    <property type="match status" value="1"/>
</dbReference>
<gene>
    <name evidence="18" type="primary">TAS2R8</name>
</gene>
<comment type="subcellular location">
    <subcellularLocation>
        <location evidence="1 14">Membrane</location>
        <topology evidence="1 14">Multi-pass membrane protein</topology>
    </subcellularLocation>
</comment>
<feature type="transmembrane region" description="Helical" evidence="15">
    <location>
        <begin position="265"/>
        <end position="288"/>
    </location>
</feature>
<dbReference type="InterPro" id="IPR017452">
    <property type="entry name" value="GPCR_Rhodpsn_7TM"/>
</dbReference>
<keyword evidence="4 14" id="KW-0716">Sensory transduction</keyword>
<dbReference type="PROSITE" id="PS50262">
    <property type="entry name" value="G_PROTEIN_RECEP_F1_2"/>
    <property type="match status" value="1"/>
</dbReference>